<gene>
    <name evidence="8" type="ORF">IAR55_003347</name>
</gene>
<dbReference type="KEGG" id="kne:92180605"/>
<name>A0AAW0YWT1_9TREE</name>
<dbReference type="Gene3D" id="3.90.79.10">
    <property type="entry name" value="Nucleoside Triphosphate Pyrophosphohydrolase"/>
    <property type="match status" value="1"/>
</dbReference>
<dbReference type="InterPro" id="IPR000086">
    <property type="entry name" value="NUDIX_hydrolase_dom"/>
</dbReference>
<comment type="subcellular location">
    <subcellularLocation>
        <location evidence="6">Nucleus</location>
    </subcellularLocation>
    <subcellularLocation>
        <location evidence="6">Cytoplasm</location>
    </subcellularLocation>
</comment>
<dbReference type="InterPro" id="IPR016706">
    <property type="entry name" value="Cleav_polyA_spec_factor_su5"/>
</dbReference>
<sequence length="208" mass="23598">MTLEALEAYPLGGYTFIEREAQPEEDNSVTARIKRLEQQFGETGVRRSVEAIMIVNNHGFPHVLVLQVANAFYKLPGGYLDPAESDADGLITRLNEQLGVPLVQRDPKASNASSQLWVELPGDRDWKVKECLSVWYRPNFDTFFYPYVPAHISKAKECKKMYLVRLPPSKTFAVPVNMKLHAIPVFEFYDNAARYGPQFAGIPYLLSK</sequence>
<evidence type="ECO:0000256" key="2">
    <source>
        <dbReference type="ARBA" id="ARBA00016266"/>
    </source>
</evidence>
<evidence type="ECO:0000313" key="9">
    <source>
        <dbReference type="Proteomes" id="UP001388673"/>
    </source>
</evidence>
<dbReference type="FunFam" id="3.90.79.10:FF:000020">
    <property type="entry name" value="Pre-mRNA cleavage factor Im subunit 2"/>
    <property type="match status" value="1"/>
</dbReference>
<dbReference type="AlphaFoldDB" id="A0AAW0YWT1"/>
<reference evidence="8 9" key="1">
    <citation type="journal article" date="2024" name="bioRxiv">
        <title>Comparative genomics of Cryptococcus and Kwoniella reveals pathogenesis evolution and contrasting karyotype dynamics via intercentromeric recombination or chromosome fusion.</title>
        <authorList>
            <person name="Coelho M.A."/>
            <person name="David-Palma M."/>
            <person name="Shea T."/>
            <person name="Bowers K."/>
            <person name="McGinley-Smith S."/>
            <person name="Mohammad A.W."/>
            <person name="Gnirke A."/>
            <person name="Yurkov A.M."/>
            <person name="Nowrousian M."/>
            <person name="Sun S."/>
            <person name="Cuomo C.A."/>
            <person name="Heitman J."/>
        </authorList>
    </citation>
    <scope>NUCLEOTIDE SEQUENCE [LARGE SCALE GENOMIC DNA]</scope>
    <source>
        <strain evidence="8 9">CBS 13917</strain>
    </source>
</reference>
<feature type="domain" description="Nudix hydrolase" evidence="7">
    <location>
        <begin position="45"/>
        <end position="180"/>
    </location>
</feature>
<dbReference type="GeneID" id="92180605"/>
<dbReference type="EMBL" id="JBCAWK010000006">
    <property type="protein sequence ID" value="KAK8854608.1"/>
    <property type="molecule type" value="Genomic_DNA"/>
</dbReference>
<comment type="similarity">
    <text evidence="1 6">Belongs to the Nudix hydrolase family. CPSF5 subfamily.</text>
</comment>
<dbReference type="SUPFAM" id="SSF55811">
    <property type="entry name" value="Nudix"/>
    <property type="match status" value="1"/>
</dbReference>
<dbReference type="PANTHER" id="PTHR13047">
    <property type="entry name" value="PRE-MRNA CLEAVAGE FACTOR IM, 25KD SUBUNIT"/>
    <property type="match status" value="1"/>
</dbReference>
<comment type="caution">
    <text evidence="8">The sequence shown here is derived from an EMBL/GenBank/DDBJ whole genome shotgun (WGS) entry which is preliminary data.</text>
</comment>
<keyword evidence="3 6" id="KW-0507">mRNA processing</keyword>
<accession>A0AAW0YWT1</accession>
<proteinExistence type="inferred from homology"/>
<dbReference type="PROSITE" id="PS51462">
    <property type="entry name" value="NUDIX"/>
    <property type="match status" value="1"/>
</dbReference>
<evidence type="ECO:0000256" key="6">
    <source>
        <dbReference type="PIRNR" id="PIRNR017888"/>
    </source>
</evidence>
<comment type="function">
    <text evidence="6">Component of the cleavage factor Im (CFIm) complex that functions as an activator of the pre-mRNA 3'-end cleavage and polyadenylation processing required for the maturation of pre-mRNA into functional mRNAs. CFIm contributes to the recruitment of multiprotein complexes on specific sequences on the pre-mRNA 3'-end, so called cleavage and polyadenylation signals (pA signals). Most pre-mRNAs contain multiple pA signals, resulting in alternative cleavage and polyadenylation (APA) producing mRNAs with variable 3'-end formation. The CFIm complex acts as a key regulator of cleavage and polyadenylation site choice during APA through its binding to 5'-UGUA-3' elements localized in the 3'-untranslated region (UTR) for a huge number of pre-mRNAs.</text>
</comment>
<dbReference type="GO" id="GO:0005737">
    <property type="term" value="C:cytoplasm"/>
    <property type="evidence" value="ECO:0007669"/>
    <property type="project" value="UniProtKB-SubCell"/>
</dbReference>
<dbReference type="PIRSF" id="PIRSF017888">
    <property type="entry name" value="CPSF-25"/>
    <property type="match status" value="1"/>
</dbReference>
<evidence type="ECO:0000256" key="4">
    <source>
        <dbReference type="ARBA" id="ARBA00022884"/>
    </source>
</evidence>
<evidence type="ECO:0000313" key="8">
    <source>
        <dbReference type="EMBL" id="KAK8854608.1"/>
    </source>
</evidence>
<evidence type="ECO:0000259" key="7">
    <source>
        <dbReference type="PROSITE" id="PS51462"/>
    </source>
</evidence>
<evidence type="ECO:0000256" key="1">
    <source>
        <dbReference type="ARBA" id="ARBA00009710"/>
    </source>
</evidence>
<dbReference type="InterPro" id="IPR015797">
    <property type="entry name" value="NUDIX_hydrolase-like_dom_sf"/>
</dbReference>
<dbReference type="Pfam" id="PF13869">
    <property type="entry name" value="NUDIX_2"/>
    <property type="match status" value="1"/>
</dbReference>
<dbReference type="GO" id="GO:0003729">
    <property type="term" value="F:mRNA binding"/>
    <property type="evidence" value="ECO:0007669"/>
    <property type="project" value="UniProtKB-UniRule"/>
</dbReference>
<evidence type="ECO:0000256" key="3">
    <source>
        <dbReference type="ARBA" id="ARBA00022664"/>
    </source>
</evidence>
<keyword evidence="5 6" id="KW-0539">Nucleus</keyword>
<comment type="subunit">
    <text evidence="6">Homodimer (via N- and C-terminus); binds RNA as homodimer. Component of the cleavage factor Im (CFIm) complex.</text>
</comment>
<dbReference type="RefSeq" id="XP_066802846.1">
    <property type="nucleotide sequence ID" value="XM_066946454.1"/>
</dbReference>
<dbReference type="Proteomes" id="UP001388673">
    <property type="component" value="Unassembled WGS sequence"/>
</dbReference>
<organism evidence="8 9">
    <name type="scientific">Kwoniella newhampshirensis</name>
    <dbReference type="NCBI Taxonomy" id="1651941"/>
    <lineage>
        <taxon>Eukaryota</taxon>
        <taxon>Fungi</taxon>
        <taxon>Dikarya</taxon>
        <taxon>Basidiomycota</taxon>
        <taxon>Agaricomycotina</taxon>
        <taxon>Tremellomycetes</taxon>
        <taxon>Tremellales</taxon>
        <taxon>Cryptococcaceae</taxon>
        <taxon>Kwoniella</taxon>
    </lineage>
</organism>
<keyword evidence="6" id="KW-0963">Cytoplasm</keyword>
<evidence type="ECO:0000256" key="5">
    <source>
        <dbReference type="ARBA" id="ARBA00023242"/>
    </source>
</evidence>
<dbReference type="CDD" id="cd18871">
    <property type="entry name" value="NUDIX_Cfim25_Nudt21"/>
    <property type="match status" value="1"/>
</dbReference>
<keyword evidence="4 6" id="KW-0694">RNA-binding</keyword>
<dbReference type="GO" id="GO:0031124">
    <property type="term" value="P:mRNA 3'-end processing"/>
    <property type="evidence" value="ECO:0007669"/>
    <property type="project" value="InterPro"/>
</dbReference>
<protein>
    <recommendedName>
        <fullName evidence="2 6">Cleavage and polyadenylation specificity factor subunit 5</fullName>
    </recommendedName>
</protein>
<keyword evidence="9" id="KW-1185">Reference proteome</keyword>
<dbReference type="GO" id="GO:0005849">
    <property type="term" value="C:mRNA cleavage factor complex"/>
    <property type="evidence" value="ECO:0007669"/>
    <property type="project" value="UniProtKB-UniRule"/>
</dbReference>